<dbReference type="AlphaFoldDB" id="A0ABD5MMS4"/>
<feature type="region of interest" description="Disordered" evidence="1">
    <location>
        <begin position="53"/>
        <end position="76"/>
    </location>
</feature>
<evidence type="ECO:0000256" key="1">
    <source>
        <dbReference type="SAM" id="MobiDB-lite"/>
    </source>
</evidence>
<organism evidence="2 3">
    <name type="scientific">Halobaculum roseum</name>
    <dbReference type="NCBI Taxonomy" id="2175149"/>
    <lineage>
        <taxon>Archaea</taxon>
        <taxon>Methanobacteriati</taxon>
        <taxon>Methanobacteriota</taxon>
        <taxon>Stenosarchaea group</taxon>
        <taxon>Halobacteria</taxon>
        <taxon>Halobacteriales</taxon>
        <taxon>Haloferacaceae</taxon>
        <taxon>Halobaculum</taxon>
    </lineage>
</organism>
<protein>
    <recommendedName>
        <fullName evidence="4">PEP-CTERM protein-sorting domain-containing protein</fullName>
    </recommendedName>
</protein>
<sequence length="76" mass="7529">MNGPFLAAATLTLLSLAGYAVGTVEPYPGREAAIAGLLVGVTLAAVTYRRNGAGSAEGEAGSAATEHVPRDGGESR</sequence>
<gene>
    <name evidence="2" type="ORF">ACFFOL_13255</name>
</gene>
<dbReference type="GeneID" id="67211047"/>
<reference evidence="2" key="1">
    <citation type="submission" date="2024-09" db="EMBL/GenBank/DDBJ databases">
        <authorList>
            <person name="Sun Q."/>
        </authorList>
    </citation>
    <scope>NUCLEOTIDE SEQUENCE [LARGE SCALE GENOMIC DNA]</scope>
    <source>
        <strain evidence="2">JCM 31273</strain>
    </source>
</reference>
<feature type="compositionally biased region" description="Low complexity" evidence="1">
    <location>
        <begin position="53"/>
        <end position="64"/>
    </location>
</feature>
<evidence type="ECO:0000313" key="2">
    <source>
        <dbReference type="EMBL" id="MFB9825133.1"/>
    </source>
</evidence>
<name>A0ABD5MMS4_9EURY</name>
<keyword evidence="3" id="KW-1185">Reference proteome</keyword>
<dbReference type="RefSeq" id="WP_222921000.1">
    <property type="nucleotide sequence ID" value="NZ_CP082286.1"/>
</dbReference>
<feature type="compositionally biased region" description="Basic and acidic residues" evidence="1">
    <location>
        <begin position="67"/>
        <end position="76"/>
    </location>
</feature>
<evidence type="ECO:0000313" key="3">
    <source>
        <dbReference type="Proteomes" id="UP001589595"/>
    </source>
</evidence>
<dbReference type="EMBL" id="JBHMAJ010000009">
    <property type="protein sequence ID" value="MFB9825133.1"/>
    <property type="molecule type" value="Genomic_DNA"/>
</dbReference>
<evidence type="ECO:0008006" key="4">
    <source>
        <dbReference type="Google" id="ProtNLM"/>
    </source>
</evidence>
<accession>A0ABD5MMS4</accession>
<comment type="caution">
    <text evidence="2">The sequence shown here is derived from an EMBL/GenBank/DDBJ whole genome shotgun (WGS) entry which is preliminary data.</text>
</comment>
<dbReference type="Proteomes" id="UP001589595">
    <property type="component" value="Unassembled WGS sequence"/>
</dbReference>
<proteinExistence type="predicted"/>